<evidence type="ECO:0000313" key="3">
    <source>
        <dbReference type="Proteomes" id="UP000094691"/>
    </source>
</evidence>
<dbReference type="Pfam" id="PF08665">
    <property type="entry name" value="PglZ"/>
    <property type="match status" value="1"/>
</dbReference>
<evidence type="ECO:0000256" key="1">
    <source>
        <dbReference type="SAM" id="Coils"/>
    </source>
</evidence>
<reference evidence="2 3" key="1">
    <citation type="submission" date="2016-07" db="EMBL/GenBank/DDBJ databases">
        <title>Genome sequencing project for further understanding the molecular mechanisms of preventing non-alcoholic fatty liver disease.</title>
        <authorList>
            <person name="Wang H."/>
        </authorList>
    </citation>
    <scope>NUCLEOTIDE SEQUENCE [LARGE SCALE GENOMIC DNA]</scope>
    <source>
        <strain evidence="2 3">BS15</strain>
    </source>
</reference>
<protein>
    <submittedName>
        <fullName evidence="2">TIGR02687 family protein</fullName>
    </submittedName>
</protein>
<gene>
    <name evidence="2" type="ORF">BBP16_01675</name>
</gene>
<dbReference type="NCBIfam" id="TIGR02687">
    <property type="entry name" value="BREX-1 system phosphatase PglZ type A"/>
    <property type="match status" value="1"/>
</dbReference>
<keyword evidence="1" id="KW-0175">Coiled coil</keyword>
<dbReference type="EMBL" id="CP016400">
    <property type="protein sequence ID" value="AOG25687.1"/>
    <property type="molecule type" value="Genomic_DNA"/>
</dbReference>
<sequence>MATLTTDKIISELESYFEDKYQYVFWYDDKAQFKDIIDQIASNLNEVRLYKAQANQQFKTKIDLLSDSQHKYLIYAPYERPKIQENYLTDLEHYSKLFTADATQIILEELNLSVNKLSFVKQYHTFFGAKDRRKNFIKYWSVDFDTTPEKGIIAAITKTEKLDINELLMKIIAAGKENNQYLFLFAKYNVLDYFWKLVGNYFGYDTIENANLDNLINNLFFTYLDTELDIKNSNKFQNLLLSNKDNVQIFIDRFADSNKYNKYYISESNRVWNELKLHDLLVQESLSDLTKVTVFEEVNSIVLTKIRDKFIDNQVTDYEQVLNIIDRMSNHTRNNFSNNKENEYKFLRYSAELFNLRIPLFENWQKELDGYINNEYQIDTIYRKLLLAYTRIDNNDLYSKIKKNIDLYYGNILLNSSVKQWNNTFDLSEVPSDIKQERFYHNHVAHVPERVVVIFSDALRFEVGKELEDELDNNDRLTLNMKYALTSLPSVTYMGMNVMLPHNSLRWDAEKHKVKVDDKNAENTSARNKILKTFNESNTAAQLKDILEMTSKEVKTFINGKNLIYLYHNQIDAKGHELKTTKELVDATEKAIEEIKKTIQALRTNGVSHIIVTADHGFIYQERPIYDTDKIDLANEDYLGNAHLRYLITPDKLSVRGVKSTTMGISLSNDDKTNIYYPTSPNEFIARSGSKNYVHGGSSIQEMLIPILDIKATSRKSAAQPAEIKLAATTFRINSLKMNLLFNQIASVSDRVLPTEYNVFFVDEDEKMISNKVVVEANRKGSAADRTLPVTITIQNTNYNLNKKYYLVIENQDTNYSQKIEYTMDIFSNN</sequence>
<dbReference type="AlphaFoldDB" id="A0A9W3SKP6"/>
<dbReference type="Proteomes" id="UP000094691">
    <property type="component" value="Chromosome"/>
</dbReference>
<name>A0A9W3SKP6_LACJH</name>
<dbReference type="InterPro" id="IPR014060">
    <property type="entry name" value="PglZ"/>
</dbReference>
<proteinExistence type="predicted"/>
<feature type="coiled-coil region" evidence="1">
    <location>
        <begin position="578"/>
        <end position="605"/>
    </location>
</feature>
<dbReference type="Gene3D" id="3.40.720.10">
    <property type="entry name" value="Alkaline Phosphatase, subunit A"/>
    <property type="match status" value="1"/>
</dbReference>
<dbReference type="SUPFAM" id="SSF53649">
    <property type="entry name" value="Alkaline phosphatase-like"/>
    <property type="match status" value="1"/>
</dbReference>
<evidence type="ECO:0000313" key="2">
    <source>
        <dbReference type="EMBL" id="AOG25687.1"/>
    </source>
</evidence>
<organism evidence="2 3">
    <name type="scientific">Lactobacillus johnsonii</name>
    <dbReference type="NCBI Taxonomy" id="33959"/>
    <lineage>
        <taxon>Bacteria</taxon>
        <taxon>Bacillati</taxon>
        <taxon>Bacillota</taxon>
        <taxon>Bacilli</taxon>
        <taxon>Lactobacillales</taxon>
        <taxon>Lactobacillaceae</taxon>
        <taxon>Lactobacillus</taxon>
    </lineage>
</organism>
<accession>A0A9W3SKP6</accession>
<dbReference type="InterPro" id="IPR017850">
    <property type="entry name" value="Alkaline_phosphatase_core_sf"/>
</dbReference>